<dbReference type="PANTHER" id="PTHR30265:SF4">
    <property type="entry name" value="KOW MOTIF FAMILY PROTEIN, EXPRESSED"/>
    <property type="match status" value="1"/>
</dbReference>
<keyword evidence="1" id="KW-0889">Transcription antitermination</keyword>
<dbReference type="Proteomes" id="UP001326110">
    <property type="component" value="Chromosome"/>
</dbReference>
<dbReference type="RefSeq" id="WP_019920638.1">
    <property type="nucleotide sequence ID" value="NZ_CP140152.1"/>
</dbReference>
<keyword evidence="2" id="KW-0805">Transcription regulation</keyword>
<dbReference type="SUPFAM" id="SSF50104">
    <property type="entry name" value="Translation proteins SH3-like domain"/>
    <property type="match status" value="1"/>
</dbReference>
<evidence type="ECO:0000256" key="3">
    <source>
        <dbReference type="ARBA" id="ARBA00023163"/>
    </source>
</evidence>
<dbReference type="EMBL" id="CP140152">
    <property type="protein sequence ID" value="WQH06632.1"/>
    <property type="molecule type" value="Genomic_DNA"/>
</dbReference>
<dbReference type="PANTHER" id="PTHR30265">
    <property type="entry name" value="RHO-INTERACTING TRANSCRIPTION TERMINATION FACTOR NUSG"/>
    <property type="match status" value="1"/>
</dbReference>
<accession>A0ABZ0Y584</accession>
<dbReference type="InterPro" id="IPR006645">
    <property type="entry name" value="NGN-like_dom"/>
</dbReference>
<dbReference type="GeneID" id="43162503"/>
<gene>
    <name evidence="5" type="ORF">SR858_10010</name>
</gene>
<dbReference type="InterPro" id="IPR036735">
    <property type="entry name" value="NGN_dom_sf"/>
</dbReference>
<evidence type="ECO:0000256" key="1">
    <source>
        <dbReference type="ARBA" id="ARBA00022814"/>
    </source>
</evidence>
<organism evidence="5 6">
    <name type="scientific">Duganella zoogloeoides</name>
    <dbReference type="NCBI Taxonomy" id="75659"/>
    <lineage>
        <taxon>Bacteria</taxon>
        <taxon>Pseudomonadati</taxon>
        <taxon>Pseudomonadota</taxon>
        <taxon>Betaproteobacteria</taxon>
        <taxon>Burkholderiales</taxon>
        <taxon>Oxalobacteraceae</taxon>
        <taxon>Telluria group</taxon>
        <taxon>Duganella</taxon>
    </lineage>
</organism>
<dbReference type="Gene3D" id="3.30.70.940">
    <property type="entry name" value="NusG, N-terminal domain"/>
    <property type="match status" value="1"/>
</dbReference>
<evidence type="ECO:0000256" key="2">
    <source>
        <dbReference type="ARBA" id="ARBA00023015"/>
    </source>
</evidence>
<dbReference type="InterPro" id="IPR008991">
    <property type="entry name" value="Translation_prot_SH3-like_sf"/>
</dbReference>
<proteinExistence type="predicted"/>
<dbReference type="InterPro" id="IPR043425">
    <property type="entry name" value="NusG-like"/>
</dbReference>
<feature type="domain" description="NusG-like N-terminal" evidence="4">
    <location>
        <begin position="8"/>
        <end position="91"/>
    </location>
</feature>
<evidence type="ECO:0000313" key="5">
    <source>
        <dbReference type="EMBL" id="WQH06632.1"/>
    </source>
</evidence>
<sequence>MNDASPNPWLVLRTRSRQENVVQEVLRQRQIHSYLPKHREAAKPTETALFPGYIFVQPRPEQVSALRTVRGSCGLLMSCGRHAQVAANDVLAIRIMVGSGAPLDVHADLVAGQPMEVIAGPFKHAQGQFVSVGRQRRLVINLHLIGRGLSVEIDAAHVRPLANAA</sequence>
<name>A0ABZ0Y584_9BURK</name>
<dbReference type="SUPFAM" id="SSF82679">
    <property type="entry name" value="N-utilization substance G protein NusG, N-terminal domain"/>
    <property type="match status" value="1"/>
</dbReference>
<dbReference type="Pfam" id="PF02357">
    <property type="entry name" value="NusG"/>
    <property type="match status" value="1"/>
</dbReference>
<keyword evidence="3" id="KW-0804">Transcription</keyword>
<evidence type="ECO:0000259" key="4">
    <source>
        <dbReference type="Pfam" id="PF02357"/>
    </source>
</evidence>
<reference evidence="5 6" key="1">
    <citation type="submission" date="2023-11" db="EMBL/GenBank/DDBJ databases">
        <title>MicrobeMod: A computational toolkit for identifying prokaryotic methylation and restriction-modification with nanopore sequencing.</title>
        <authorList>
            <person name="Crits-Christoph A."/>
            <person name="Kang S.C."/>
            <person name="Lee H."/>
            <person name="Ostrov N."/>
        </authorList>
    </citation>
    <scope>NUCLEOTIDE SEQUENCE [LARGE SCALE GENOMIC DNA]</scope>
    <source>
        <strain evidence="5 6">ATCC 25935</strain>
    </source>
</reference>
<protein>
    <submittedName>
        <fullName evidence="5">Transcription termination/antitermination NusG family protein</fullName>
    </submittedName>
</protein>
<keyword evidence="6" id="KW-1185">Reference proteome</keyword>
<evidence type="ECO:0000313" key="6">
    <source>
        <dbReference type="Proteomes" id="UP001326110"/>
    </source>
</evidence>